<reference evidence="3 4" key="1">
    <citation type="submission" date="2016-06" db="EMBL/GenBank/DDBJ databases">
        <authorList>
            <person name="Kjaerup R.B."/>
            <person name="Dalgaard T.S."/>
            <person name="Juul-Madsen H.R."/>
        </authorList>
    </citation>
    <scope>NUCLEOTIDE SEQUENCE [LARGE SCALE GENOMIC DNA]</scope>
    <source>
        <strain evidence="3 4">CECT 8886</strain>
    </source>
</reference>
<dbReference type="EC" id="5.3.2.8" evidence="3"/>
<dbReference type="InterPro" id="IPR007400">
    <property type="entry name" value="PrpF-like"/>
</dbReference>
<evidence type="ECO:0000313" key="3">
    <source>
        <dbReference type="EMBL" id="SBS27618.1"/>
    </source>
</evidence>
<dbReference type="SUPFAM" id="SSF54506">
    <property type="entry name" value="Diaminopimelate epimerase-like"/>
    <property type="match status" value="2"/>
</dbReference>
<comment type="similarity">
    <text evidence="1">Belongs to the PrpF family.</text>
</comment>
<name>A0A1A8T5I4_9GAMM</name>
<sequence length="353" mass="37267">MSQTISCMIMRGGTSRGPYLKISDLPKERDACADVLLKIMGSGHELQIDGIGGGNSLTSKVAMVGPSTHPEADVDYLFAQVGILEKKVDFAPNCGNMLAGVAPYAIETGLFPASNDKTTVRIHNLNTGKIIHATVSTPNGKVKYSGNTIIAGTNSPGEPIHLTFIDVEGAKTGKLLPTGNKIDVIDSVPVTCIDAATPVVLIKASDLKKTGYESPSEFDNDVEFMSRLENIRLQAGRLMGLGDVSNSVIPKPILLSPAVHGGTISARYFVPNKCHKALAVTGSIAITTACCTLGTIASELINNDSDDSSFVLEHPSGTIELSVTRKADDSSVIESVSLIRTAKRILNGTIYLD</sequence>
<dbReference type="Gene3D" id="3.10.310.10">
    <property type="entry name" value="Diaminopimelate Epimerase, Chain A, domain 1"/>
    <property type="match status" value="2"/>
</dbReference>
<evidence type="ECO:0000256" key="2">
    <source>
        <dbReference type="ARBA" id="ARBA00023235"/>
    </source>
</evidence>
<dbReference type="OrthoDB" id="9779763at2"/>
<keyword evidence="2 3" id="KW-0413">Isomerase</keyword>
<dbReference type="InterPro" id="IPR047687">
    <property type="entry name" value="OMA_tautomer-like"/>
</dbReference>
<dbReference type="EMBL" id="FLOB01000002">
    <property type="protein sequence ID" value="SBS27618.1"/>
    <property type="molecule type" value="Genomic_DNA"/>
</dbReference>
<dbReference type="AlphaFoldDB" id="A0A1A8T5I4"/>
<protein>
    <submittedName>
        <fullName evidence="3">4-oxalomesaconate tautomerase</fullName>
        <ecNumber evidence="3">5.3.2.8</ecNumber>
    </submittedName>
</protein>
<dbReference type="Pfam" id="PF04303">
    <property type="entry name" value="PrpF"/>
    <property type="match status" value="1"/>
</dbReference>
<dbReference type="GO" id="GO:0016853">
    <property type="term" value="F:isomerase activity"/>
    <property type="evidence" value="ECO:0007669"/>
    <property type="project" value="UniProtKB-KW"/>
</dbReference>
<evidence type="ECO:0000313" key="4">
    <source>
        <dbReference type="Proteomes" id="UP000092544"/>
    </source>
</evidence>
<keyword evidence="4" id="KW-1185">Reference proteome</keyword>
<accession>A0A1A8T5I4</accession>
<evidence type="ECO:0000256" key="1">
    <source>
        <dbReference type="ARBA" id="ARBA00007673"/>
    </source>
</evidence>
<proteinExistence type="inferred from homology"/>
<dbReference type="PANTHER" id="PTHR43709:SF3">
    <property type="entry name" value="ISOMERASE YBHH-RELATED"/>
    <property type="match status" value="1"/>
</dbReference>
<dbReference type="PANTHER" id="PTHR43709">
    <property type="entry name" value="ACONITATE ISOMERASE-RELATED"/>
    <property type="match status" value="1"/>
</dbReference>
<dbReference type="STRING" id="1792290.MSP8886_00902"/>
<dbReference type="NCBIfam" id="NF033377">
    <property type="entry name" value="OMA_tautomer"/>
    <property type="match status" value="1"/>
</dbReference>
<dbReference type="RefSeq" id="WP_067013189.1">
    <property type="nucleotide sequence ID" value="NZ_FLOB01000002.1"/>
</dbReference>
<dbReference type="Proteomes" id="UP000092544">
    <property type="component" value="Unassembled WGS sequence"/>
</dbReference>
<organism evidence="3 4">
    <name type="scientific">Marinomonas spartinae</name>
    <dbReference type="NCBI Taxonomy" id="1792290"/>
    <lineage>
        <taxon>Bacteria</taxon>
        <taxon>Pseudomonadati</taxon>
        <taxon>Pseudomonadota</taxon>
        <taxon>Gammaproteobacteria</taxon>
        <taxon>Oceanospirillales</taxon>
        <taxon>Oceanospirillaceae</taxon>
        <taxon>Marinomonas</taxon>
    </lineage>
</organism>
<gene>
    <name evidence="3" type="primary">galD_1</name>
    <name evidence="3" type="ORF">MSP8886_00902</name>
</gene>